<keyword evidence="1" id="KW-0472">Membrane</keyword>
<dbReference type="PANTHER" id="PTHR14969:SF13">
    <property type="entry name" value="AT30094P"/>
    <property type="match status" value="1"/>
</dbReference>
<sequence length="182" mass="20517">MFKKINEQDQKLSRKFYLPPEQKFLRSVAAFLAHSGDSWFWLAGLFVIWLFTHGNLHTLAALFAGAIVLQASLVLLIKFAIKRSRPESDWGDIYRKTDPNSFPSGHAVRAIMLAGLAWGLGLSPLNWLLTIWAPLVGMARISLGVHYVSDVVVGWLLGIIFAIVYLAMLPILYAWFPFVLFN</sequence>
<evidence type="ECO:0000313" key="4">
    <source>
        <dbReference type="Proteomes" id="UP000256388"/>
    </source>
</evidence>
<feature type="transmembrane region" description="Helical" evidence="1">
    <location>
        <begin position="24"/>
        <end position="52"/>
    </location>
</feature>
<dbReference type="InterPro" id="IPR000326">
    <property type="entry name" value="PAP2/HPO"/>
</dbReference>
<dbReference type="EMBL" id="QUMS01000003">
    <property type="protein sequence ID" value="REG06998.1"/>
    <property type="molecule type" value="Genomic_DNA"/>
</dbReference>
<gene>
    <name evidence="3" type="ORF">DFR64_2200</name>
</gene>
<keyword evidence="1" id="KW-1133">Transmembrane helix</keyword>
<feature type="domain" description="Phosphatidic acid phosphatase type 2/haloperoxidase" evidence="2">
    <location>
        <begin position="58"/>
        <end position="166"/>
    </location>
</feature>
<feature type="transmembrane region" description="Helical" evidence="1">
    <location>
        <begin position="58"/>
        <end position="81"/>
    </location>
</feature>
<dbReference type="InterPro" id="IPR036938">
    <property type="entry name" value="PAP2/HPO_sf"/>
</dbReference>
<dbReference type="OrthoDB" id="164803at2"/>
<name>A0A347ZVH0_9CHLR</name>
<keyword evidence="1" id="KW-0812">Transmembrane</keyword>
<reference evidence="3 4" key="1">
    <citation type="submission" date="2018-08" db="EMBL/GenBank/DDBJ databases">
        <title>Genomic Encyclopedia of Type Strains, Phase IV (KMG-IV): sequencing the most valuable type-strain genomes for metagenomic binning, comparative biology and taxonomic classification.</title>
        <authorList>
            <person name="Goeker M."/>
        </authorList>
    </citation>
    <scope>NUCLEOTIDE SEQUENCE [LARGE SCALE GENOMIC DNA]</scope>
    <source>
        <strain evidence="3 4">DSM 23923</strain>
    </source>
</reference>
<comment type="caution">
    <text evidence="3">The sequence shown here is derived from an EMBL/GenBank/DDBJ whole genome shotgun (WGS) entry which is preliminary data.</text>
</comment>
<keyword evidence="4" id="KW-1185">Reference proteome</keyword>
<dbReference type="SMART" id="SM00014">
    <property type="entry name" value="acidPPc"/>
    <property type="match status" value="1"/>
</dbReference>
<dbReference type="RefSeq" id="WP_116225479.1">
    <property type="nucleotide sequence ID" value="NZ_AP018437.1"/>
</dbReference>
<protein>
    <submittedName>
        <fullName evidence="3">Undecaprenyl-diphosphatase</fullName>
    </submittedName>
</protein>
<evidence type="ECO:0000259" key="2">
    <source>
        <dbReference type="SMART" id="SM00014"/>
    </source>
</evidence>
<dbReference type="Proteomes" id="UP000256388">
    <property type="component" value="Unassembled WGS sequence"/>
</dbReference>
<dbReference type="CDD" id="cd01610">
    <property type="entry name" value="PAP2_like"/>
    <property type="match status" value="1"/>
</dbReference>
<accession>A0A347ZVH0</accession>
<dbReference type="SUPFAM" id="SSF48317">
    <property type="entry name" value="Acid phosphatase/Vanadium-dependent haloperoxidase"/>
    <property type="match status" value="1"/>
</dbReference>
<dbReference type="GO" id="GO:0042392">
    <property type="term" value="F:sphingosine-1-phosphate phosphatase activity"/>
    <property type="evidence" value="ECO:0007669"/>
    <property type="project" value="TreeGrafter"/>
</dbReference>
<proteinExistence type="predicted"/>
<dbReference type="PANTHER" id="PTHR14969">
    <property type="entry name" value="SPHINGOSINE-1-PHOSPHATE PHOSPHOHYDROLASE"/>
    <property type="match status" value="1"/>
</dbReference>
<dbReference type="Pfam" id="PF01569">
    <property type="entry name" value="PAP2"/>
    <property type="match status" value="1"/>
</dbReference>
<dbReference type="Gene3D" id="1.20.144.10">
    <property type="entry name" value="Phosphatidic acid phosphatase type 2/haloperoxidase"/>
    <property type="match status" value="1"/>
</dbReference>
<feature type="transmembrane region" description="Helical" evidence="1">
    <location>
        <begin position="155"/>
        <end position="176"/>
    </location>
</feature>
<organism evidence="3 4">
    <name type="scientific">Pelolinea submarina</name>
    <dbReference type="NCBI Taxonomy" id="913107"/>
    <lineage>
        <taxon>Bacteria</taxon>
        <taxon>Bacillati</taxon>
        <taxon>Chloroflexota</taxon>
        <taxon>Anaerolineae</taxon>
        <taxon>Anaerolineales</taxon>
        <taxon>Anaerolineaceae</taxon>
        <taxon>Pelolinea</taxon>
    </lineage>
</organism>
<evidence type="ECO:0000256" key="1">
    <source>
        <dbReference type="SAM" id="Phobius"/>
    </source>
</evidence>
<evidence type="ECO:0000313" key="3">
    <source>
        <dbReference type="EMBL" id="REG06998.1"/>
    </source>
</evidence>
<dbReference type="AlphaFoldDB" id="A0A347ZVH0"/>